<dbReference type="AlphaFoldDB" id="A0A0M8MZ07"/>
<dbReference type="VEuPathDB" id="FungiDB:Malapachy_3654"/>
<organism evidence="3 4">
    <name type="scientific">Malassezia pachydermatis</name>
    <dbReference type="NCBI Taxonomy" id="77020"/>
    <lineage>
        <taxon>Eukaryota</taxon>
        <taxon>Fungi</taxon>
        <taxon>Dikarya</taxon>
        <taxon>Basidiomycota</taxon>
        <taxon>Ustilaginomycotina</taxon>
        <taxon>Malasseziomycetes</taxon>
        <taxon>Malasseziales</taxon>
        <taxon>Malasseziaceae</taxon>
        <taxon>Malassezia</taxon>
    </lineage>
</organism>
<dbReference type="GO" id="GO:0016853">
    <property type="term" value="F:isomerase activity"/>
    <property type="evidence" value="ECO:0007669"/>
    <property type="project" value="UniProtKB-KW"/>
</dbReference>
<evidence type="ECO:0000259" key="2">
    <source>
        <dbReference type="PROSITE" id="PS50102"/>
    </source>
</evidence>
<dbReference type="PROSITE" id="PS50102">
    <property type="entry name" value="RRM"/>
    <property type="match status" value="1"/>
</dbReference>
<proteinExistence type="predicted"/>
<dbReference type="Gene3D" id="3.30.70.330">
    <property type="match status" value="1"/>
</dbReference>
<dbReference type="STRING" id="77020.A0A0M8MZ07"/>
<dbReference type="InterPro" id="IPR012677">
    <property type="entry name" value="Nucleotide-bd_a/b_plait_sf"/>
</dbReference>
<dbReference type="RefSeq" id="XP_017994202.1">
    <property type="nucleotide sequence ID" value="XM_018138117.1"/>
</dbReference>
<protein>
    <submittedName>
        <fullName evidence="3">Peptidyl-prolyl cis-trans isomerase e</fullName>
    </submittedName>
</protein>
<keyword evidence="1" id="KW-0694">RNA-binding</keyword>
<evidence type="ECO:0000313" key="3">
    <source>
        <dbReference type="EMBL" id="KOS16570.1"/>
    </source>
</evidence>
<dbReference type="InterPro" id="IPR000504">
    <property type="entry name" value="RRM_dom"/>
</dbReference>
<reference evidence="3 4" key="1">
    <citation type="submission" date="2015-07" db="EMBL/GenBank/DDBJ databases">
        <title>Draft Genome Sequence of Malassezia furfur CBS1878 and Malassezia pachydermatis CBS1879.</title>
        <authorList>
            <person name="Triana S."/>
            <person name="Ohm R."/>
            <person name="Gonzalez A."/>
            <person name="DeCock H."/>
            <person name="Restrepo S."/>
            <person name="Celis A."/>
        </authorList>
    </citation>
    <scope>NUCLEOTIDE SEQUENCE [LARGE SCALE GENOMIC DNA]</scope>
    <source>
        <strain evidence="3 4">CBS 1879</strain>
    </source>
</reference>
<sequence length="120" mass="13418">MSKKTVYIGGLAEQVNEETLLSSFGTFGDISDVQLPKETDQPTKHRGYAFITYNEEEDAEDAIDNMNLNEFHGNVISVNFAKAQKISTNDTRRPIWETDAWLQVHNTAAQPDPQAGEDSL</sequence>
<gene>
    <name evidence="3" type="ORF">Malapachy_3654</name>
</gene>
<dbReference type="OrthoDB" id="407442at2759"/>
<dbReference type="SMART" id="SM00360">
    <property type="entry name" value="RRM"/>
    <property type="match status" value="1"/>
</dbReference>
<dbReference type="GeneID" id="28729993"/>
<keyword evidence="4" id="KW-1185">Reference proteome</keyword>
<dbReference type="PANTHER" id="PTHR48037">
    <property type="entry name" value="ATPASE E1"/>
    <property type="match status" value="1"/>
</dbReference>
<evidence type="ECO:0000313" key="4">
    <source>
        <dbReference type="Proteomes" id="UP000037751"/>
    </source>
</evidence>
<dbReference type="Pfam" id="PF00076">
    <property type="entry name" value="RRM_1"/>
    <property type="match status" value="1"/>
</dbReference>
<name>A0A0M8MZ07_9BASI</name>
<dbReference type="GO" id="GO:0003723">
    <property type="term" value="F:RNA binding"/>
    <property type="evidence" value="ECO:0007669"/>
    <property type="project" value="UniProtKB-UniRule"/>
</dbReference>
<feature type="domain" description="RRM" evidence="2">
    <location>
        <begin position="4"/>
        <end position="83"/>
    </location>
</feature>
<dbReference type="InterPro" id="IPR035979">
    <property type="entry name" value="RBD_domain_sf"/>
</dbReference>
<dbReference type="PANTHER" id="PTHR48037:SF1">
    <property type="entry name" value="RRM DOMAIN-CONTAINING PROTEIN"/>
    <property type="match status" value="1"/>
</dbReference>
<dbReference type="EMBL" id="LGAV01000001">
    <property type="protein sequence ID" value="KOS16570.1"/>
    <property type="molecule type" value="Genomic_DNA"/>
</dbReference>
<evidence type="ECO:0000256" key="1">
    <source>
        <dbReference type="PROSITE-ProRule" id="PRU00176"/>
    </source>
</evidence>
<comment type="caution">
    <text evidence="3">The sequence shown here is derived from an EMBL/GenBank/DDBJ whole genome shotgun (WGS) entry which is preliminary data.</text>
</comment>
<dbReference type="Proteomes" id="UP000037751">
    <property type="component" value="Unassembled WGS sequence"/>
</dbReference>
<accession>A0A0M8MZ07</accession>
<dbReference type="SUPFAM" id="SSF54928">
    <property type="entry name" value="RNA-binding domain, RBD"/>
    <property type="match status" value="1"/>
</dbReference>
<keyword evidence="3" id="KW-0413">Isomerase</keyword>